<evidence type="ECO:0000256" key="2">
    <source>
        <dbReference type="ARBA" id="ARBA00022771"/>
    </source>
</evidence>
<dbReference type="RefSeq" id="XP_022255375.1">
    <property type="nucleotide sequence ID" value="XM_022399667.1"/>
</dbReference>
<feature type="region of interest" description="Disordered" evidence="5">
    <location>
        <begin position="717"/>
        <end position="1054"/>
    </location>
</feature>
<evidence type="ECO:0000313" key="8">
    <source>
        <dbReference type="RefSeq" id="XP_022255375.1"/>
    </source>
</evidence>
<dbReference type="InterPro" id="IPR019786">
    <property type="entry name" value="Zinc_finger_PHD-type_CS"/>
</dbReference>
<dbReference type="PANTHER" id="PTHR14296">
    <property type="entry name" value="REMODELING AND SPACING FACTOR 1"/>
    <property type="match status" value="1"/>
</dbReference>
<dbReference type="SUPFAM" id="SSF57903">
    <property type="entry name" value="FYVE/PHD zinc finger"/>
    <property type="match status" value="1"/>
</dbReference>
<feature type="domain" description="PHD-type" evidence="6">
    <location>
        <begin position="1100"/>
        <end position="1150"/>
    </location>
</feature>
<gene>
    <name evidence="8" type="primary">LOC106470339</name>
</gene>
<evidence type="ECO:0000259" key="6">
    <source>
        <dbReference type="PROSITE" id="PS50016"/>
    </source>
</evidence>
<protein>
    <submittedName>
        <fullName evidence="8">Remodeling and spacing factor 1-like isoform X1</fullName>
    </submittedName>
</protein>
<dbReference type="CDD" id="cd15543">
    <property type="entry name" value="PHD_RSF1"/>
    <property type="match status" value="1"/>
</dbReference>
<dbReference type="PROSITE" id="PS50016">
    <property type="entry name" value="ZF_PHD_2"/>
    <property type="match status" value="1"/>
</dbReference>
<evidence type="ECO:0000256" key="4">
    <source>
        <dbReference type="PROSITE-ProRule" id="PRU00146"/>
    </source>
</evidence>
<dbReference type="InterPro" id="IPR011011">
    <property type="entry name" value="Znf_FYVE_PHD"/>
</dbReference>
<evidence type="ECO:0000256" key="1">
    <source>
        <dbReference type="ARBA" id="ARBA00022723"/>
    </source>
</evidence>
<dbReference type="InterPro" id="IPR019787">
    <property type="entry name" value="Znf_PHD-finger"/>
</dbReference>
<keyword evidence="3" id="KW-0862">Zinc</keyword>
<feature type="compositionally biased region" description="Acidic residues" evidence="5">
    <location>
        <begin position="1033"/>
        <end position="1054"/>
    </location>
</feature>
<feature type="compositionally biased region" description="Basic residues" evidence="5">
    <location>
        <begin position="882"/>
        <end position="904"/>
    </location>
</feature>
<dbReference type="PANTHER" id="PTHR14296:SF16">
    <property type="entry name" value="REMODELING AND SPACING FACTOR 1"/>
    <property type="match status" value="1"/>
</dbReference>
<dbReference type="Pfam" id="PF00628">
    <property type="entry name" value="PHD"/>
    <property type="match status" value="1"/>
</dbReference>
<dbReference type="InterPro" id="IPR001965">
    <property type="entry name" value="Znf_PHD"/>
</dbReference>
<dbReference type="PROSITE" id="PS01359">
    <property type="entry name" value="ZF_PHD_1"/>
    <property type="match status" value="1"/>
</dbReference>
<feature type="region of interest" description="Disordered" evidence="5">
    <location>
        <begin position="1080"/>
        <end position="1103"/>
    </location>
</feature>
<dbReference type="Gene3D" id="2.30.30.1150">
    <property type="match status" value="1"/>
</dbReference>
<reference evidence="8" key="1">
    <citation type="submission" date="2025-08" db="UniProtKB">
        <authorList>
            <consortium name="RefSeq"/>
        </authorList>
    </citation>
    <scope>IDENTIFICATION</scope>
    <source>
        <tissue evidence="8">Muscle</tissue>
    </source>
</reference>
<organism evidence="7 8">
    <name type="scientific">Limulus polyphemus</name>
    <name type="common">Atlantic horseshoe crab</name>
    <dbReference type="NCBI Taxonomy" id="6850"/>
    <lineage>
        <taxon>Eukaryota</taxon>
        <taxon>Metazoa</taxon>
        <taxon>Ecdysozoa</taxon>
        <taxon>Arthropoda</taxon>
        <taxon>Chelicerata</taxon>
        <taxon>Merostomata</taxon>
        <taxon>Xiphosura</taxon>
        <taxon>Limulidae</taxon>
        <taxon>Limulus</taxon>
    </lineage>
</organism>
<dbReference type="InterPro" id="IPR028938">
    <property type="entry name" value="Rsf1-like"/>
</dbReference>
<dbReference type="GeneID" id="106470339"/>
<keyword evidence="1" id="KW-0479">Metal-binding</keyword>
<feature type="compositionally biased region" description="Basic and acidic residues" evidence="5">
    <location>
        <begin position="728"/>
        <end position="752"/>
    </location>
</feature>
<evidence type="ECO:0000256" key="5">
    <source>
        <dbReference type="SAM" id="MobiDB-lite"/>
    </source>
</evidence>
<feature type="compositionally biased region" description="Basic and acidic residues" evidence="5">
    <location>
        <begin position="821"/>
        <end position="842"/>
    </location>
</feature>
<feature type="compositionally biased region" description="Basic residues" evidence="5">
    <location>
        <begin position="803"/>
        <end position="820"/>
    </location>
</feature>
<accession>A0ABM1THL9</accession>
<keyword evidence="7" id="KW-1185">Reference proteome</keyword>
<keyword evidence="2 4" id="KW-0863">Zinc-finger</keyword>
<feature type="compositionally biased region" description="Basic and acidic residues" evidence="5">
    <location>
        <begin position="947"/>
        <end position="986"/>
    </location>
</feature>
<dbReference type="Proteomes" id="UP000694941">
    <property type="component" value="Unplaced"/>
</dbReference>
<feature type="compositionally biased region" description="Low complexity" evidence="5">
    <location>
        <begin position="771"/>
        <end position="784"/>
    </location>
</feature>
<evidence type="ECO:0000313" key="7">
    <source>
        <dbReference type="Proteomes" id="UP000694941"/>
    </source>
</evidence>
<sequence length="1190" mass="134143">MASVEEDCHNNPNFAVICSFIIQFGETCGINLTIERLQEMLEDTKTLHEELRELHIKLLRKARKWFGKEKWEKALIKFCHQYSNVDAWEIERFGYKKAKLSVKLEALKRLLEMQFDTNSKFKTGINQQDASNLRLLPVGRDVKGLMYWYQVDEDLNLRIYSEEAENERSWKLLCKTRHDLATLLSSLEACGLQYVKDESSSVCSENGDSCITELSNKEKKPIKEELVENIVKQETSSINDKEDIKPQALDLSTTIAAKSENTTLENEEKLSLEIPVGAGITMKPCDVKTVSESQPMGIVVSSNKESPELSQIQNNVKTEETPVTEAGNSLLIDKSSHSDTNAETSKKELGHLKCQSVEQMQPLDLSRENNVEKNVQSVLIKEGISKLSHKQVQKQDKEELLSSHGGVSVTTVNMSTSKVPHTTEVSNHIGSVDILNSLVAEDSLSCKTSEGREFKHKIYYKKLDTHEKPELNLDKLSENTNSDKESVSQEKEIKIITECHLSLDSAKIAESLKNVPDANQKLNKDENNKKIVDLSSSTNDNRHSISKSEVLGSLSGENLTDSEAAKETDVNHVAKAENSNNDQADIKSEHSEQTAIKFSKEVNKPSVLAETNSEKDVCTSPLVNNENILQDKIDKLNTTKNPCAVSCNSTSEISTTIQELQTDCNEVDTIKSSTTHSLTIKEVDGIQDLQTSKNKESDSNKQSKINTDSLRVFEILQDSPGDENQINDNKKMNKAECDSTKENEDSAKKEQIENLSPQKKSDEQTKSYETVSVEAVPVESAEASTLENKTLDLEETVEEHKNAPKTKKKKSVRGRKLRSRKCNDMKKTAHKTPEKVIEKESGGDSESIESENNQKNLSCSEKKGEEASLTIPEEVILAAGKSPRRGRSRSRGRGRGRGRGRQVTRKGGLTPPSNSGTLKRGRGRGPKILNGSDGSDSPNLHIKRSRRIQEQQQKKLSELAEALEREQRHLEELAKKKVATTKEKSEPPAPPPDEETKENKKEKKKKRRRKRHRGKKRTSYNPWDVSSESTSSSEEEEFHVAEEEEEEDEEELKFDENYDEFACEEYDENEEPVIVKRARTAKKVHSDNESNSSSEMEGDDKPCGRCGQKDHPEWILLCDKCDSGYHTACLNPPLMIVPDGNWYCPPCEHKMLCEKLSETLKSLDQMMKKKNVKNSENNDLHMLESVWIMY</sequence>
<feature type="region of interest" description="Disordered" evidence="5">
    <location>
        <begin position="534"/>
        <end position="558"/>
    </location>
</feature>
<evidence type="ECO:0000256" key="3">
    <source>
        <dbReference type="ARBA" id="ARBA00022833"/>
    </source>
</evidence>
<dbReference type="SMART" id="SM00249">
    <property type="entry name" value="PHD"/>
    <property type="match status" value="1"/>
</dbReference>
<name>A0ABM1THL9_LIMPO</name>
<proteinExistence type="predicted"/>
<feature type="compositionally biased region" description="Basic residues" evidence="5">
    <location>
        <begin position="1002"/>
        <end position="1018"/>
    </location>
</feature>